<accession>A0A182IX07</accession>
<dbReference type="VEuPathDB" id="VectorBase:AATE007110"/>
<protein>
    <submittedName>
        <fullName evidence="1">Uncharacterized protein</fullName>
    </submittedName>
</protein>
<dbReference type="EnsemblMetazoa" id="AATE007110-RA">
    <property type="protein sequence ID" value="AATE007110-PA.1"/>
    <property type="gene ID" value="AATE007110"/>
</dbReference>
<name>A0A182IX07_ANOAO</name>
<dbReference type="AlphaFoldDB" id="A0A182IX07"/>
<sequence length="264" mass="29280">MTHVLRIKILQHGSNIRNDVCVAGKFLQSLRYGCPFLKVQKILRPFVWRKMPAGYQKGRLFEERLIVDLGNRIAETFRSSLSEHASGSNTSDRGEVGSRNLPALFMLLLLLLSLTAASYSLPPSIRPSPVLLMSSSSFDTFLHFVMCFSARAFSVSSNDSESESLYWASAASWRSMSSVLPSCCRPPPNPPAAPPPGSSWPPLPPAAPVPPFAPPSEDTKFLEAIFSLILYGLGVRFPDSYCEPDFVRGVFVTWRERKQSKPIN</sequence>
<proteinExistence type="predicted"/>
<reference evidence="1" key="1">
    <citation type="submission" date="2022-08" db="UniProtKB">
        <authorList>
            <consortium name="EnsemblMetazoa"/>
        </authorList>
    </citation>
    <scope>IDENTIFICATION</scope>
    <source>
        <strain evidence="1">EBRO</strain>
    </source>
</reference>
<evidence type="ECO:0000313" key="1">
    <source>
        <dbReference type="EnsemblMetazoa" id="AATE007110-PA.1"/>
    </source>
</evidence>
<organism evidence="1">
    <name type="scientific">Anopheles atroparvus</name>
    <name type="common">European mosquito</name>
    <dbReference type="NCBI Taxonomy" id="41427"/>
    <lineage>
        <taxon>Eukaryota</taxon>
        <taxon>Metazoa</taxon>
        <taxon>Ecdysozoa</taxon>
        <taxon>Arthropoda</taxon>
        <taxon>Hexapoda</taxon>
        <taxon>Insecta</taxon>
        <taxon>Pterygota</taxon>
        <taxon>Neoptera</taxon>
        <taxon>Endopterygota</taxon>
        <taxon>Diptera</taxon>
        <taxon>Nematocera</taxon>
        <taxon>Culicoidea</taxon>
        <taxon>Culicidae</taxon>
        <taxon>Anophelinae</taxon>
        <taxon>Anopheles</taxon>
    </lineage>
</organism>